<dbReference type="InterPro" id="IPR015943">
    <property type="entry name" value="WD40/YVTN_repeat-like_dom_sf"/>
</dbReference>
<feature type="repeat" description="WD" evidence="5">
    <location>
        <begin position="194"/>
        <end position="218"/>
    </location>
</feature>
<dbReference type="PRINTS" id="PR00320">
    <property type="entry name" value="GPROTEINBRPT"/>
</dbReference>
<dbReference type="SUPFAM" id="SSF50978">
    <property type="entry name" value="WD40 repeat-like"/>
    <property type="match status" value="1"/>
</dbReference>
<protein>
    <submittedName>
        <fullName evidence="6">U5 snrnp-specific protein</fullName>
    </submittedName>
</protein>
<dbReference type="GO" id="GO:0008380">
    <property type="term" value="P:RNA splicing"/>
    <property type="evidence" value="ECO:0007669"/>
    <property type="project" value="UniProtKB-KW"/>
</dbReference>
<dbReference type="OrthoDB" id="1068471at2759"/>
<evidence type="ECO:0000256" key="5">
    <source>
        <dbReference type="PROSITE-ProRule" id="PRU00221"/>
    </source>
</evidence>
<dbReference type="AlphaFoldDB" id="A0A2C6KY29"/>
<dbReference type="GeneID" id="94428797"/>
<dbReference type="GO" id="GO:0006397">
    <property type="term" value="P:mRNA processing"/>
    <property type="evidence" value="ECO:0007669"/>
    <property type="project" value="UniProtKB-KW"/>
</dbReference>
<dbReference type="GO" id="GO:0071013">
    <property type="term" value="C:catalytic step 2 spliceosome"/>
    <property type="evidence" value="ECO:0007669"/>
    <property type="project" value="TreeGrafter"/>
</dbReference>
<dbReference type="InterPro" id="IPR001680">
    <property type="entry name" value="WD40_rpt"/>
</dbReference>
<evidence type="ECO:0000313" key="6">
    <source>
        <dbReference type="EMBL" id="PHJ20753.1"/>
    </source>
</evidence>
<dbReference type="Proteomes" id="UP000221165">
    <property type="component" value="Unassembled WGS sequence"/>
</dbReference>
<comment type="caution">
    <text evidence="6">The sequence shown here is derived from an EMBL/GenBank/DDBJ whole genome shotgun (WGS) entry which is preliminary data.</text>
</comment>
<proteinExistence type="predicted"/>
<dbReference type="PANTHER" id="PTHR44006:SF1">
    <property type="entry name" value="U5 SMALL NUCLEAR RIBONUCLEOPROTEIN 40 KDA PROTEIN"/>
    <property type="match status" value="1"/>
</dbReference>
<feature type="repeat" description="WD" evidence="5">
    <location>
        <begin position="79"/>
        <end position="112"/>
    </location>
</feature>
<keyword evidence="4" id="KW-0508">mRNA splicing</keyword>
<evidence type="ECO:0000256" key="4">
    <source>
        <dbReference type="ARBA" id="ARBA00023187"/>
    </source>
</evidence>
<evidence type="ECO:0000313" key="7">
    <source>
        <dbReference type="Proteomes" id="UP000221165"/>
    </source>
</evidence>
<dbReference type="Gene3D" id="2.130.10.10">
    <property type="entry name" value="YVTN repeat-like/Quinoprotein amine dehydrogenase"/>
    <property type="match status" value="1"/>
</dbReference>
<gene>
    <name evidence="6" type="ORF">CSUI_005410</name>
</gene>
<dbReference type="PROSITE" id="PS50082">
    <property type="entry name" value="WD_REPEATS_2"/>
    <property type="match status" value="3"/>
</dbReference>
<evidence type="ECO:0000256" key="3">
    <source>
        <dbReference type="ARBA" id="ARBA00022737"/>
    </source>
</evidence>
<evidence type="ECO:0000256" key="2">
    <source>
        <dbReference type="ARBA" id="ARBA00022664"/>
    </source>
</evidence>
<dbReference type="GO" id="GO:0003723">
    <property type="term" value="F:RNA binding"/>
    <property type="evidence" value="ECO:0007669"/>
    <property type="project" value="TreeGrafter"/>
</dbReference>
<dbReference type="Pfam" id="PF00400">
    <property type="entry name" value="WD40"/>
    <property type="match status" value="4"/>
</dbReference>
<dbReference type="VEuPathDB" id="ToxoDB:CSUI_005410"/>
<dbReference type="InterPro" id="IPR019775">
    <property type="entry name" value="WD40_repeat_CS"/>
</dbReference>
<keyword evidence="3" id="KW-0677">Repeat</keyword>
<dbReference type="RefSeq" id="XP_067922439.1">
    <property type="nucleotide sequence ID" value="XM_068065586.1"/>
</dbReference>
<evidence type="ECO:0000256" key="1">
    <source>
        <dbReference type="ARBA" id="ARBA00022574"/>
    </source>
</evidence>
<keyword evidence="1 5" id="KW-0853">WD repeat</keyword>
<feature type="repeat" description="WD" evidence="5">
    <location>
        <begin position="122"/>
        <end position="163"/>
    </location>
</feature>
<dbReference type="PANTHER" id="PTHR44006">
    <property type="entry name" value="U5 SMALL NUCLEAR RIBONUCLEOPROTEIN 40 KDA PROTEIN"/>
    <property type="match status" value="1"/>
</dbReference>
<dbReference type="EMBL" id="MIGC01002619">
    <property type="protein sequence ID" value="PHJ20753.1"/>
    <property type="molecule type" value="Genomic_DNA"/>
</dbReference>
<keyword evidence="7" id="KW-1185">Reference proteome</keyword>
<dbReference type="SMART" id="SM00320">
    <property type="entry name" value="WD40"/>
    <property type="match status" value="4"/>
</dbReference>
<dbReference type="InterPro" id="IPR020472">
    <property type="entry name" value="WD40_PAC1"/>
</dbReference>
<dbReference type="PROSITE" id="PS50294">
    <property type="entry name" value="WD_REPEATS_REGION"/>
    <property type="match status" value="2"/>
</dbReference>
<reference evidence="6 7" key="1">
    <citation type="journal article" date="2017" name="Int. J. Parasitol.">
        <title>The genome of the protozoan parasite Cystoisospora suis and a reverse vaccinology approach to identify vaccine candidates.</title>
        <authorList>
            <person name="Palmieri N."/>
            <person name="Shrestha A."/>
            <person name="Ruttkowski B."/>
            <person name="Beck T."/>
            <person name="Vogl C."/>
            <person name="Tomley F."/>
            <person name="Blake D.P."/>
            <person name="Joachim A."/>
        </authorList>
    </citation>
    <scope>NUCLEOTIDE SEQUENCE [LARGE SCALE GENOMIC DNA]</scope>
    <source>
        <strain evidence="6 7">Wien I</strain>
    </source>
</reference>
<accession>A0A2C6KY29</accession>
<sequence length="247" mass="26198">MSSSSSSSLVAAGGVPSGGLLSRGQGDGLLATPSMLKIIAGPEAPGASTDLAMATQRQSVLDYFQSGRKSGLEAPTMRLTGHSGEVLAVGFSPDGRNIASAGVDREVLIYHVYGEIFTWRVLKGHTKAILDFRWSIDGSHILTASADETACIWDVETGERLKKLKGHVGIINACSMASREACESPNRATYGCASLLVTGSDDGTSRVWDTRIKKCIKKYQHHYQILSVALDGHGGRVFAGSLDSTIR</sequence>
<dbReference type="PROSITE" id="PS00678">
    <property type="entry name" value="WD_REPEATS_1"/>
    <property type="match status" value="1"/>
</dbReference>
<dbReference type="InterPro" id="IPR052234">
    <property type="entry name" value="U5_snRNP_Component"/>
</dbReference>
<keyword evidence="2" id="KW-0507">mRNA processing</keyword>
<feature type="non-terminal residue" evidence="6">
    <location>
        <position position="247"/>
    </location>
</feature>
<dbReference type="InterPro" id="IPR036322">
    <property type="entry name" value="WD40_repeat_dom_sf"/>
</dbReference>
<name>A0A2C6KY29_9APIC</name>
<organism evidence="6 7">
    <name type="scientific">Cystoisospora suis</name>
    <dbReference type="NCBI Taxonomy" id="483139"/>
    <lineage>
        <taxon>Eukaryota</taxon>
        <taxon>Sar</taxon>
        <taxon>Alveolata</taxon>
        <taxon>Apicomplexa</taxon>
        <taxon>Conoidasida</taxon>
        <taxon>Coccidia</taxon>
        <taxon>Eucoccidiorida</taxon>
        <taxon>Eimeriorina</taxon>
        <taxon>Sarcocystidae</taxon>
        <taxon>Cystoisospora</taxon>
    </lineage>
</organism>